<dbReference type="Proteomes" id="UP000245207">
    <property type="component" value="Unassembled WGS sequence"/>
</dbReference>
<evidence type="ECO:0000256" key="1">
    <source>
        <dbReference type="SAM" id="Phobius"/>
    </source>
</evidence>
<comment type="caution">
    <text evidence="2">The sequence shown here is derived from an EMBL/GenBank/DDBJ whole genome shotgun (WGS) entry which is preliminary data.</text>
</comment>
<keyword evidence="2" id="KW-0695">RNA-directed DNA polymerase</keyword>
<feature type="transmembrane region" description="Helical" evidence="1">
    <location>
        <begin position="115"/>
        <end position="136"/>
    </location>
</feature>
<keyword evidence="1" id="KW-0472">Membrane</keyword>
<keyword evidence="2" id="KW-0548">Nucleotidyltransferase</keyword>
<keyword evidence="3" id="KW-1185">Reference proteome</keyword>
<feature type="transmembrane region" description="Helical" evidence="1">
    <location>
        <begin position="186"/>
        <end position="205"/>
    </location>
</feature>
<feature type="transmembrane region" description="Helical" evidence="1">
    <location>
        <begin position="21"/>
        <end position="47"/>
    </location>
</feature>
<dbReference type="OrthoDB" id="1732437at2759"/>
<sequence>MALAKSWDTIIEKFSSRLSNWIASLLSIGGRTTLISLVLGAVGTYYFSLYPMPNLVNKKLESILSKFFLGVLNTLSRSLRFLGILLLLPKIEAVLVLGVSILLITTSFRNGVGDFSIILMPYGLGWLSLFMARTMTPQLSLATSKTKVFGIELQVLLIACIRKILFPIHPCSGLLTMGPPRNSGTTLGMICSLAASVWAFVFNWLDLLPPLFRA</sequence>
<accession>A0A2U1MPB3</accession>
<keyword evidence="1" id="KW-0812">Transmembrane</keyword>
<dbReference type="PANTHER" id="PTHR33116:SF79">
    <property type="entry name" value="REVERSE TRANSCRIPTASE DOMAIN, ZINC FINGER, CCHC-TYPE-RELATED"/>
    <property type="match status" value="1"/>
</dbReference>
<dbReference type="PANTHER" id="PTHR33116">
    <property type="entry name" value="REVERSE TRANSCRIPTASE ZINC-BINDING DOMAIN-CONTAINING PROTEIN-RELATED-RELATED"/>
    <property type="match status" value="1"/>
</dbReference>
<name>A0A2U1MPB3_ARTAN</name>
<protein>
    <submittedName>
        <fullName evidence="2">RNA-directed DNA polymerase, eukaryota</fullName>
    </submittedName>
</protein>
<dbReference type="EMBL" id="PKPP01004718">
    <property type="protein sequence ID" value="PWA63089.1"/>
    <property type="molecule type" value="Genomic_DNA"/>
</dbReference>
<evidence type="ECO:0000313" key="2">
    <source>
        <dbReference type="EMBL" id="PWA63089.1"/>
    </source>
</evidence>
<dbReference type="GO" id="GO:0003964">
    <property type="term" value="F:RNA-directed DNA polymerase activity"/>
    <property type="evidence" value="ECO:0007669"/>
    <property type="project" value="UniProtKB-KW"/>
</dbReference>
<keyword evidence="1" id="KW-1133">Transmembrane helix</keyword>
<gene>
    <name evidence="2" type="ORF">CTI12_AA357410</name>
</gene>
<dbReference type="AlphaFoldDB" id="A0A2U1MPB3"/>
<proteinExistence type="predicted"/>
<organism evidence="2 3">
    <name type="scientific">Artemisia annua</name>
    <name type="common">Sweet wormwood</name>
    <dbReference type="NCBI Taxonomy" id="35608"/>
    <lineage>
        <taxon>Eukaryota</taxon>
        <taxon>Viridiplantae</taxon>
        <taxon>Streptophyta</taxon>
        <taxon>Embryophyta</taxon>
        <taxon>Tracheophyta</taxon>
        <taxon>Spermatophyta</taxon>
        <taxon>Magnoliopsida</taxon>
        <taxon>eudicotyledons</taxon>
        <taxon>Gunneridae</taxon>
        <taxon>Pentapetalae</taxon>
        <taxon>asterids</taxon>
        <taxon>campanulids</taxon>
        <taxon>Asterales</taxon>
        <taxon>Asteraceae</taxon>
        <taxon>Asteroideae</taxon>
        <taxon>Anthemideae</taxon>
        <taxon>Artemisiinae</taxon>
        <taxon>Artemisia</taxon>
    </lineage>
</organism>
<evidence type="ECO:0000313" key="3">
    <source>
        <dbReference type="Proteomes" id="UP000245207"/>
    </source>
</evidence>
<keyword evidence="2" id="KW-0808">Transferase</keyword>
<reference evidence="2 3" key="1">
    <citation type="journal article" date="2018" name="Mol. Plant">
        <title>The genome of Artemisia annua provides insight into the evolution of Asteraceae family and artemisinin biosynthesis.</title>
        <authorList>
            <person name="Shen Q."/>
            <person name="Zhang L."/>
            <person name="Liao Z."/>
            <person name="Wang S."/>
            <person name="Yan T."/>
            <person name="Shi P."/>
            <person name="Liu M."/>
            <person name="Fu X."/>
            <person name="Pan Q."/>
            <person name="Wang Y."/>
            <person name="Lv Z."/>
            <person name="Lu X."/>
            <person name="Zhang F."/>
            <person name="Jiang W."/>
            <person name="Ma Y."/>
            <person name="Chen M."/>
            <person name="Hao X."/>
            <person name="Li L."/>
            <person name="Tang Y."/>
            <person name="Lv G."/>
            <person name="Zhou Y."/>
            <person name="Sun X."/>
            <person name="Brodelius P.E."/>
            <person name="Rose J.K.C."/>
            <person name="Tang K."/>
        </authorList>
    </citation>
    <scope>NUCLEOTIDE SEQUENCE [LARGE SCALE GENOMIC DNA]</scope>
    <source>
        <strain evidence="3">cv. Huhao1</strain>
        <tissue evidence="2">Leaf</tissue>
    </source>
</reference>